<dbReference type="SMART" id="SM00650">
    <property type="entry name" value="rADc"/>
    <property type="match status" value="1"/>
</dbReference>
<dbReference type="InterPro" id="IPR020596">
    <property type="entry name" value="rRNA_Ade_Mease_Trfase_CS"/>
</dbReference>
<name>A0A7R8W2D1_9CRUS</name>
<comment type="subcellular location">
    <subcellularLocation>
        <location evidence="1">Mitochondrion</location>
    </subcellularLocation>
</comment>
<comment type="similarity">
    <text evidence="11 12">Belongs to the class I-like SAM-binding methyltransferase superfamily. rRNA adenine N(6)-methyltransferase family.</text>
</comment>
<evidence type="ECO:0000256" key="11">
    <source>
        <dbReference type="PROSITE-ProRule" id="PRU01026"/>
    </source>
</evidence>
<dbReference type="OrthoDB" id="16079at2759"/>
<feature type="binding site" evidence="11">
    <location>
        <position position="84"/>
    </location>
    <ligand>
        <name>S-adenosyl-L-methionine</name>
        <dbReference type="ChEBI" id="CHEBI:59789"/>
    </ligand>
</feature>
<evidence type="ECO:0000256" key="1">
    <source>
        <dbReference type="ARBA" id="ARBA00004173"/>
    </source>
</evidence>
<accession>A0A7R8W2D1</accession>
<dbReference type="Gene3D" id="1.10.8.100">
    <property type="entry name" value="Ribosomal RNA adenine dimethylase-like, domain 2"/>
    <property type="match status" value="1"/>
</dbReference>
<sequence length="373" mass="42216">MTSSKVVSRFPTLPSTRDLLRIFGLRARKSLSQNFLLDPRIIRDFVAASGYVKPGTHVIEVGPGPGGITREILRTDVKSLIVIEKDRRFIPTLSLLADAVDGQMKIIRGDILTVNVSELFPTELRREWDDLPPPISIVGNLPFSVSTHLIIQWYNDMTKRRNAWAYGRVPLTLTFQKEVVDRMLAHPGDSHRSRLSVMSQVYCHVTKRFNIKGGSFVPPPEVDATVACFLPRVNPLFPPEIPFEAVERFVRVLFQHKKSRVRNAVARLVPVALQDNIVKSIIIRSGVTGQSKVLDLENEEICKLLTAYMEVAEDLPGLLEYDNRSPRVSRMAGFEMKEDADRLFPLRRNAQDSESVTTADLHQLRKQRGRVTT</sequence>
<gene>
    <name evidence="14" type="ORF">CTOB1V02_LOCUS1508</name>
</gene>
<keyword evidence="8" id="KW-0805">Transcription regulation</keyword>
<dbReference type="AlphaFoldDB" id="A0A7R8W2D1"/>
<feature type="compositionally biased region" description="Basic residues" evidence="13">
    <location>
        <begin position="364"/>
        <end position="373"/>
    </location>
</feature>
<dbReference type="InterPro" id="IPR020598">
    <property type="entry name" value="rRNA_Ade_methylase_Trfase_N"/>
</dbReference>
<keyword evidence="5 11" id="KW-0949">S-adenosyl-L-methionine</keyword>
<evidence type="ECO:0000256" key="8">
    <source>
        <dbReference type="ARBA" id="ARBA00023015"/>
    </source>
</evidence>
<dbReference type="PANTHER" id="PTHR11727">
    <property type="entry name" value="DIMETHYLADENOSINE TRANSFERASE"/>
    <property type="match status" value="1"/>
</dbReference>
<evidence type="ECO:0000256" key="6">
    <source>
        <dbReference type="ARBA" id="ARBA00022884"/>
    </source>
</evidence>
<dbReference type="InterPro" id="IPR023165">
    <property type="entry name" value="rRNA_Ade_diMease-like_C"/>
</dbReference>
<dbReference type="FunFam" id="3.40.50.150:FF:000109">
    <property type="entry name" value="rRNA adenine N(6)-methyltransferase"/>
    <property type="match status" value="1"/>
</dbReference>
<keyword evidence="7" id="KW-0809">Transit peptide</keyword>
<evidence type="ECO:0000256" key="3">
    <source>
        <dbReference type="ARBA" id="ARBA00022603"/>
    </source>
</evidence>
<dbReference type="InterPro" id="IPR029063">
    <property type="entry name" value="SAM-dependent_MTases_sf"/>
</dbReference>
<evidence type="ECO:0000256" key="13">
    <source>
        <dbReference type="SAM" id="MobiDB-lite"/>
    </source>
</evidence>
<evidence type="ECO:0000256" key="2">
    <source>
        <dbReference type="ARBA" id="ARBA00022552"/>
    </source>
</evidence>
<dbReference type="GO" id="GO:0006391">
    <property type="term" value="P:transcription initiation at mitochondrial promoter"/>
    <property type="evidence" value="ECO:0007669"/>
    <property type="project" value="TreeGrafter"/>
</dbReference>
<dbReference type="GO" id="GO:0034246">
    <property type="term" value="F:mitochondrial transcription factor activity"/>
    <property type="evidence" value="ECO:0007669"/>
    <property type="project" value="TreeGrafter"/>
</dbReference>
<evidence type="ECO:0000313" key="14">
    <source>
        <dbReference type="EMBL" id="CAD7223524.1"/>
    </source>
</evidence>
<feature type="binding site" evidence="11">
    <location>
        <position position="36"/>
    </location>
    <ligand>
        <name>S-adenosyl-L-methionine</name>
        <dbReference type="ChEBI" id="CHEBI:59789"/>
    </ligand>
</feature>
<keyword evidence="4 11" id="KW-0808">Transferase</keyword>
<evidence type="ECO:0000256" key="9">
    <source>
        <dbReference type="ARBA" id="ARBA00023128"/>
    </source>
</evidence>
<keyword evidence="9" id="KW-0496">Mitochondrion</keyword>
<feature type="binding site" evidence="11">
    <location>
        <position position="34"/>
    </location>
    <ligand>
        <name>S-adenosyl-L-methionine</name>
        <dbReference type="ChEBI" id="CHEBI:59789"/>
    </ligand>
</feature>
<evidence type="ECO:0000256" key="4">
    <source>
        <dbReference type="ARBA" id="ARBA00022679"/>
    </source>
</evidence>
<dbReference type="SUPFAM" id="SSF53335">
    <property type="entry name" value="S-adenosyl-L-methionine-dependent methyltransferases"/>
    <property type="match status" value="1"/>
</dbReference>
<evidence type="ECO:0000256" key="7">
    <source>
        <dbReference type="ARBA" id="ARBA00022946"/>
    </source>
</evidence>
<feature type="binding site" evidence="11">
    <location>
        <position position="110"/>
    </location>
    <ligand>
        <name>S-adenosyl-L-methionine</name>
        <dbReference type="ChEBI" id="CHEBI:59789"/>
    </ligand>
</feature>
<protein>
    <recommendedName>
        <fullName evidence="12">rRNA adenine N(6)-methyltransferase</fullName>
        <ecNumber evidence="12">2.1.1.-</ecNumber>
    </recommendedName>
</protein>
<dbReference type="GO" id="GO:0005759">
    <property type="term" value="C:mitochondrial matrix"/>
    <property type="evidence" value="ECO:0007669"/>
    <property type="project" value="TreeGrafter"/>
</dbReference>
<organism evidence="14">
    <name type="scientific">Cyprideis torosa</name>
    <dbReference type="NCBI Taxonomy" id="163714"/>
    <lineage>
        <taxon>Eukaryota</taxon>
        <taxon>Metazoa</taxon>
        <taxon>Ecdysozoa</taxon>
        <taxon>Arthropoda</taxon>
        <taxon>Crustacea</taxon>
        <taxon>Oligostraca</taxon>
        <taxon>Ostracoda</taxon>
        <taxon>Podocopa</taxon>
        <taxon>Podocopida</taxon>
        <taxon>Cytherocopina</taxon>
        <taxon>Cytheroidea</taxon>
        <taxon>Cytherideidae</taxon>
        <taxon>Cyprideis</taxon>
    </lineage>
</organism>
<dbReference type="InterPro" id="IPR001737">
    <property type="entry name" value="KsgA/Erm"/>
</dbReference>
<dbReference type="GO" id="GO:0000179">
    <property type="term" value="F:rRNA (adenine-N6,N6-)-dimethyltransferase activity"/>
    <property type="evidence" value="ECO:0007669"/>
    <property type="project" value="UniProtKB-UniRule"/>
</dbReference>
<keyword evidence="6 11" id="KW-0694">RNA-binding</keyword>
<dbReference type="PROSITE" id="PS51689">
    <property type="entry name" value="SAM_RNA_A_N6_MT"/>
    <property type="match status" value="1"/>
</dbReference>
<keyword evidence="10" id="KW-0804">Transcription</keyword>
<proteinExistence type="inferred from homology"/>
<dbReference type="GO" id="GO:0003723">
    <property type="term" value="F:RNA binding"/>
    <property type="evidence" value="ECO:0007669"/>
    <property type="project" value="UniProtKB-UniRule"/>
</dbReference>
<dbReference type="PROSITE" id="PS01131">
    <property type="entry name" value="RRNA_A_DIMETH"/>
    <property type="match status" value="1"/>
</dbReference>
<feature type="region of interest" description="Disordered" evidence="13">
    <location>
        <begin position="354"/>
        <end position="373"/>
    </location>
</feature>
<feature type="binding site" evidence="11">
    <location>
        <position position="140"/>
    </location>
    <ligand>
        <name>S-adenosyl-L-methionine</name>
        <dbReference type="ChEBI" id="CHEBI:59789"/>
    </ligand>
</feature>
<dbReference type="Gene3D" id="3.40.50.150">
    <property type="entry name" value="Vaccinia Virus protein VP39"/>
    <property type="match status" value="1"/>
</dbReference>
<reference evidence="14" key="1">
    <citation type="submission" date="2020-11" db="EMBL/GenBank/DDBJ databases">
        <authorList>
            <person name="Tran Van P."/>
        </authorList>
    </citation>
    <scope>NUCLEOTIDE SEQUENCE</scope>
</reference>
<feature type="binding site" evidence="11">
    <location>
        <position position="62"/>
    </location>
    <ligand>
        <name>S-adenosyl-L-methionine</name>
        <dbReference type="ChEBI" id="CHEBI:59789"/>
    </ligand>
</feature>
<dbReference type="PANTHER" id="PTHR11727:SF17">
    <property type="entry name" value="DIMETHYLADENOSINE TRANSFERASE 1, MITOCHONDRIAL"/>
    <property type="match status" value="1"/>
</dbReference>
<dbReference type="Pfam" id="PF00398">
    <property type="entry name" value="RrnaAD"/>
    <property type="match status" value="1"/>
</dbReference>
<keyword evidence="3 11" id="KW-0489">Methyltransferase</keyword>
<dbReference type="EMBL" id="OB660216">
    <property type="protein sequence ID" value="CAD7223524.1"/>
    <property type="molecule type" value="Genomic_DNA"/>
</dbReference>
<evidence type="ECO:0000256" key="10">
    <source>
        <dbReference type="ARBA" id="ARBA00023163"/>
    </source>
</evidence>
<evidence type="ECO:0000256" key="5">
    <source>
        <dbReference type="ARBA" id="ARBA00022691"/>
    </source>
</evidence>
<evidence type="ECO:0000256" key="12">
    <source>
        <dbReference type="RuleBase" id="RU362106"/>
    </source>
</evidence>
<dbReference type="EC" id="2.1.1.-" evidence="12"/>
<keyword evidence="2 12" id="KW-0698">rRNA processing</keyword>